<dbReference type="SUPFAM" id="SSF53756">
    <property type="entry name" value="UDP-Glycosyltransferase/glycogen phosphorylase"/>
    <property type="match status" value="1"/>
</dbReference>
<reference evidence="3 4" key="1">
    <citation type="submission" date="2018-12" db="EMBL/GenBank/DDBJ databases">
        <authorList>
            <person name="Toschakov S.V."/>
        </authorList>
    </citation>
    <scope>NUCLEOTIDE SEQUENCE [LARGE SCALE GENOMIC DNA]</scope>
    <source>
        <strain evidence="3 4">GM2012</strain>
    </source>
</reference>
<comment type="caution">
    <text evidence="3">The sequence shown here is derived from an EMBL/GenBank/DDBJ whole genome shotgun (WGS) entry which is preliminary data.</text>
</comment>
<evidence type="ECO:0000313" key="4">
    <source>
        <dbReference type="Proteomes" id="UP000280296"/>
    </source>
</evidence>
<dbReference type="CDD" id="cd03802">
    <property type="entry name" value="GT4_AviGT4-like"/>
    <property type="match status" value="1"/>
</dbReference>
<evidence type="ECO:0000259" key="2">
    <source>
        <dbReference type="Pfam" id="PF13439"/>
    </source>
</evidence>
<dbReference type="Pfam" id="PF00534">
    <property type="entry name" value="Glycos_transf_1"/>
    <property type="match status" value="1"/>
</dbReference>
<sequence length="369" mass="41293">MRIAQVAPLYERVPPQSYGGTERVVSYLTEELVRQGHDVTLFASGDSLTAARLVPCCDRALRLGGRCVDPIARHVYQIERVLSLADEFDVIHWHTDYLHFPLSRRLGVPHVTTLHGRLDLPDLPDLYAEFDDMPVVSISDAQRSPLPLARWAGTVYHGLPESLYELREADGGYLAFLGRISPEKRPDRAIEIARRVGLPLKIAAKVDKADREYYETTIRPLMDHPLVEFIGEIGDADKQDFLGNALALLFPIDWPEPFGMVMIEAMACGTPVVAFRCGSVPEVIDDGVTGFIVDDLAGACRAVEHAGRIDRRRVRSVFEQRFSARRMALDYVAIYERLVSEASELRLSVSEPENPFSQVSRPESLVNIA</sequence>
<keyword evidence="3" id="KW-0808">Transferase</keyword>
<evidence type="ECO:0000259" key="1">
    <source>
        <dbReference type="Pfam" id="PF00534"/>
    </source>
</evidence>
<dbReference type="OrthoDB" id="9795068at2"/>
<dbReference type="AlphaFoldDB" id="A0A432MKI0"/>
<evidence type="ECO:0000313" key="3">
    <source>
        <dbReference type="EMBL" id="RUL87769.1"/>
    </source>
</evidence>
<dbReference type="PANTHER" id="PTHR12526:SF595">
    <property type="entry name" value="BLL5217 PROTEIN"/>
    <property type="match status" value="1"/>
</dbReference>
<name>A0A432MKI0_9BACT</name>
<keyword evidence="4" id="KW-1185">Reference proteome</keyword>
<protein>
    <submittedName>
        <fullName evidence="3">Glycosyltransferase family 4 protein</fullName>
    </submittedName>
</protein>
<dbReference type="InterPro" id="IPR028098">
    <property type="entry name" value="Glyco_trans_4-like_N"/>
</dbReference>
<dbReference type="PANTHER" id="PTHR12526">
    <property type="entry name" value="GLYCOSYLTRANSFERASE"/>
    <property type="match status" value="1"/>
</dbReference>
<dbReference type="Pfam" id="PF13439">
    <property type="entry name" value="Glyco_transf_4"/>
    <property type="match status" value="1"/>
</dbReference>
<feature type="domain" description="Glycosyltransferase subfamily 4-like N-terminal" evidence="2">
    <location>
        <begin position="18"/>
        <end position="119"/>
    </location>
</feature>
<dbReference type="RefSeq" id="WP_126725263.1">
    <property type="nucleotide sequence ID" value="NZ_RYZH01000017.1"/>
</dbReference>
<organism evidence="3 4">
    <name type="scientific">Tautonia sociabilis</name>
    <dbReference type="NCBI Taxonomy" id="2080755"/>
    <lineage>
        <taxon>Bacteria</taxon>
        <taxon>Pseudomonadati</taxon>
        <taxon>Planctomycetota</taxon>
        <taxon>Planctomycetia</taxon>
        <taxon>Isosphaerales</taxon>
        <taxon>Isosphaeraceae</taxon>
        <taxon>Tautonia</taxon>
    </lineage>
</organism>
<dbReference type="Proteomes" id="UP000280296">
    <property type="component" value="Unassembled WGS sequence"/>
</dbReference>
<dbReference type="EMBL" id="RYZH01000017">
    <property type="protein sequence ID" value="RUL87769.1"/>
    <property type="molecule type" value="Genomic_DNA"/>
</dbReference>
<reference evidence="3 4" key="2">
    <citation type="submission" date="2019-01" db="EMBL/GenBank/DDBJ databases">
        <title>Tautonia sociabilis, a novel thermotolerant planctomycete of Isosphaeraceae family, isolated from a 4000 m deep subterranean habitat.</title>
        <authorList>
            <person name="Kovaleva O.L."/>
            <person name="Elcheninov A.G."/>
            <person name="Van Heerden E."/>
            <person name="Toshchakov S.V."/>
            <person name="Novikov A."/>
            <person name="Bonch-Osmolovskaya E.A."/>
            <person name="Kublanov I.V."/>
        </authorList>
    </citation>
    <scope>NUCLEOTIDE SEQUENCE [LARGE SCALE GENOMIC DNA]</scope>
    <source>
        <strain evidence="3 4">GM2012</strain>
    </source>
</reference>
<gene>
    <name evidence="3" type="ORF">TsocGM_10425</name>
</gene>
<dbReference type="GO" id="GO:0016757">
    <property type="term" value="F:glycosyltransferase activity"/>
    <property type="evidence" value="ECO:0007669"/>
    <property type="project" value="InterPro"/>
</dbReference>
<dbReference type="InterPro" id="IPR001296">
    <property type="entry name" value="Glyco_trans_1"/>
</dbReference>
<accession>A0A432MKI0</accession>
<dbReference type="Gene3D" id="3.40.50.2000">
    <property type="entry name" value="Glycogen Phosphorylase B"/>
    <property type="match status" value="2"/>
</dbReference>
<proteinExistence type="predicted"/>
<feature type="domain" description="Glycosyl transferase family 1" evidence="1">
    <location>
        <begin position="172"/>
        <end position="294"/>
    </location>
</feature>